<dbReference type="GO" id="GO:0004523">
    <property type="term" value="F:RNA-DNA hybrid ribonuclease activity"/>
    <property type="evidence" value="ECO:0007669"/>
    <property type="project" value="UniProtKB-EC"/>
</dbReference>
<keyword evidence="7" id="KW-0479">Metal-binding</keyword>
<feature type="domain" description="RNase H type-1" evidence="11">
    <location>
        <begin position="115"/>
        <end position="257"/>
    </location>
</feature>
<evidence type="ECO:0000256" key="9">
    <source>
        <dbReference type="ARBA" id="ARBA00022801"/>
    </source>
</evidence>
<keyword evidence="10" id="KW-0460">Magnesium</keyword>
<dbReference type="CDD" id="cd09278">
    <property type="entry name" value="RNase_HI_prokaryote_like"/>
    <property type="match status" value="1"/>
</dbReference>
<dbReference type="InterPro" id="IPR022892">
    <property type="entry name" value="RNaseHI"/>
</dbReference>
<keyword evidence="13" id="KW-1185">Reference proteome</keyword>
<dbReference type="Gene3D" id="3.30.420.10">
    <property type="entry name" value="Ribonuclease H-like superfamily/Ribonuclease H"/>
    <property type="match status" value="1"/>
</dbReference>
<accession>A0A938XSE2</accession>
<dbReference type="RefSeq" id="WP_204701407.1">
    <property type="nucleotide sequence ID" value="NZ_JAFBDQ010000006.1"/>
</dbReference>
<dbReference type="PROSITE" id="PS50879">
    <property type="entry name" value="RNASE_H_1"/>
    <property type="match status" value="1"/>
</dbReference>
<name>A0A938XSE2_9FIRM</name>
<comment type="catalytic activity">
    <reaction evidence="1">
        <text>Endonucleolytic cleavage to 5'-phosphomonoester.</text>
        <dbReference type="EC" id="3.1.26.4"/>
    </reaction>
</comment>
<dbReference type="InterPro" id="IPR050092">
    <property type="entry name" value="RNase_H"/>
</dbReference>
<dbReference type="PANTHER" id="PTHR10642:SF26">
    <property type="entry name" value="RIBONUCLEASE H1"/>
    <property type="match status" value="1"/>
</dbReference>
<keyword evidence="9 12" id="KW-0378">Hydrolase</keyword>
<evidence type="ECO:0000313" key="13">
    <source>
        <dbReference type="Proteomes" id="UP000774000"/>
    </source>
</evidence>
<comment type="caution">
    <text evidence="12">The sequence shown here is derived from an EMBL/GenBank/DDBJ whole genome shotgun (WGS) entry which is preliminary data.</text>
</comment>
<evidence type="ECO:0000256" key="8">
    <source>
        <dbReference type="ARBA" id="ARBA00022759"/>
    </source>
</evidence>
<dbReference type="InterPro" id="IPR012337">
    <property type="entry name" value="RNaseH-like_sf"/>
</dbReference>
<dbReference type="GO" id="GO:0003676">
    <property type="term" value="F:nucleic acid binding"/>
    <property type="evidence" value="ECO:0007669"/>
    <property type="project" value="InterPro"/>
</dbReference>
<comment type="subunit">
    <text evidence="4">Monomer.</text>
</comment>
<comment type="cofactor">
    <cofactor evidence="2">
        <name>Mg(2+)</name>
        <dbReference type="ChEBI" id="CHEBI:18420"/>
    </cofactor>
</comment>
<dbReference type="InterPro" id="IPR036397">
    <property type="entry name" value="RNaseH_sf"/>
</dbReference>
<dbReference type="EMBL" id="JAFBDQ010000006">
    <property type="protein sequence ID" value="MBM7556630.1"/>
    <property type="molecule type" value="Genomic_DNA"/>
</dbReference>
<dbReference type="EC" id="3.1.26.4" evidence="5"/>
<evidence type="ECO:0000313" key="12">
    <source>
        <dbReference type="EMBL" id="MBM7556630.1"/>
    </source>
</evidence>
<evidence type="ECO:0000256" key="3">
    <source>
        <dbReference type="ARBA" id="ARBA00005300"/>
    </source>
</evidence>
<evidence type="ECO:0000256" key="1">
    <source>
        <dbReference type="ARBA" id="ARBA00000077"/>
    </source>
</evidence>
<gene>
    <name evidence="12" type="ORF">JOC47_001481</name>
</gene>
<evidence type="ECO:0000256" key="2">
    <source>
        <dbReference type="ARBA" id="ARBA00001946"/>
    </source>
</evidence>
<sequence length="259" mass="30557">MKMLVFKMKIIDESEDSYLIQISRNNQSTEIMFTPETKDLKYCSQNEVTELLRDHEQQLRKVLHTKRPDSYYIGFELTFSFRYDKDVIGFNNKNKLVVLDKRNSETKSYVKDNYESTIPKIYTDGSFLEKFDKGAYAVIIKTADDSYDYYTQQVDVRNSGLIELLAAMKGVELLDNKDRVRIVTDSQYVRKGLTEWIVNWKLNNWRTVNGDKVKNIEYWKEFDQLTAGKYIEFAWVEAHSDHFENELCDLMAKETALDS</sequence>
<dbReference type="GO" id="GO:0046872">
    <property type="term" value="F:metal ion binding"/>
    <property type="evidence" value="ECO:0007669"/>
    <property type="project" value="UniProtKB-KW"/>
</dbReference>
<evidence type="ECO:0000256" key="6">
    <source>
        <dbReference type="ARBA" id="ARBA00022722"/>
    </source>
</evidence>
<comment type="similarity">
    <text evidence="3">Belongs to the RNase H family.</text>
</comment>
<evidence type="ECO:0000256" key="4">
    <source>
        <dbReference type="ARBA" id="ARBA00011245"/>
    </source>
</evidence>
<dbReference type="GO" id="GO:0043137">
    <property type="term" value="P:DNA replication, removal of RNA primer"/>
    <property type="evidence" value="ECO:0007669"/>
    <property type="project" value="TreeGrafter"/>
</dbReference>
<reference evidence="12" key="1">
    <citation type="submission" date="2021-01" db="EMBL/GenBank/DDBJ databases">
        <title>Genomic Encyclopedia of Type Strains, Phase IV (KMG-IV): sequencing the most valuable type-strain genomes for metagenomic binning, comparative biology and taxonomic classification.</title>
        <authorList>
            <person name="Goeker M."/>
        </authorList>
    </citation>
    <scope>NUCLEOTIDE SEQUENCE</scope>
    <source>
        <strain evidence="12">DSM 23230</strain>
    </source>
</reference>
<organism evidence="12 13">
    <name type="scientific">Halanaerobacter jeridensis</name>
    <dbReference type="NCBI Taxonomy" id="706427"/>
    <lineage>
        <taxon>Bacteria</taxon>
        <taxon>Bacillati</taxon>
        <taxon>Bacillota</taxon>
        <taxon>Clostridia</taxon>
        <taxon>Halanaerobiales</taxon>
        <taxon>Halobacteroidaceae</taxon>
        <taxon>Halanaerobacter</taxon>
    </lineage>
</organism>
<dbReference type="Proteomes" id="UP000774000">
    <property type="component" value="Unassembled WGS sequence"/>
</dbReference>
<keyword evidence="6" id="KW-0540">Nuclease</keyword>
<evidence type="ECO:0000259" key="11">
    <source>
        <dbReference type="PROSITE" id="PS50879"/>
    </source>
</evidence>
<proteinExistence type="inferred from homology"/>
<dbReference type="InterPro" id="IPR002156">
    <property type="entry name" value="RNaseH_domain"/>
</dbReference>
<evidence type="ECO:0000256" key="5">
    <source>
        <dbReference type="ARBA" id="ARBA00012180"/>
    </source>
</evidence>
<evidence type="ECO:0000256" key="7">
    <source>
        <dbReference type="ARBA" id="ARBA00022723"/>
    </source>
</evidence>
<dbReference type="Pfam" id="PF00075">
    <property type="entry name" value="RNase_H"/>
    <property type="match status" value="1"/>
</dbReference>
<keyword evidence="8" id="KW-0255">Endonuclease</keyword>
<protein>
    <recommendedName>
        <fullName evidence="5">ribonuclease H</fullName>
        <ecNumber evidence="5">3.1.26.4</ecNumber>
    </recommendedName>
</protein>
<evidence type="ECO:0000256" key="10">
    <source>
        <dbReference type="ARBA" id="ARBA00022842"/>
    </source>
</evidence>
<dbReference type="AlphaFoldDB" id="A0A938XSE2"/>
<dbReference type="SUPFAM" id="SSF53098">
    <property type="entry name" value="Ribonuclease H-like"/>
    <property type="match status" value="1"/>
</dbReference>
<dbReference type="PANTHER" id="PTHR10642">
    <property type="entry name" value="RIBONUCLEASE H1"/>
    <property type="match status" value="1"/>
</dbReference>